<dbReference type="AlphaFoldDB" id="A0A4Z1HPC2"/>
<dbReference type="InterPro" id="IPR036291">
    <property type="entry name" value="NAD(P)-bd_dom_sf"/>
</dbReference>
<keyword evidence="2" id="KW-0560">Oxidoreductase</keyword>
<dbReference type="Proteomes" id="UP000297527">
    <property type="component" value="Unassembled WGS sequence"/>
</dbReference>
<dbReference type="PANTHER" id="PTHR43245">
    <property type="entry name" value="BIFUNCTIONAL POLYMYXIN RESISTANCE PROTEIN ARNA"/>
    <property type="match status" value="1"/>
</dbReference>
<feature type="domain" description="3-beta hydroxysteroid dehydrogenase/isomerase" evidence="3">
    <location>
        <begin position="49"/>
        <end position="324"/>
    </location>
</feature>
<name>A0A4Z1HPC2_9HELO</name>
<dbReference type="InterPro" id="IPR002225">
    <property type="entry name" value="3Beta_OHSteriod_DH/Estase"/>
</dbReference>
<sequence length="409" mass="44975">MSTNIPHNLLTAGRQTIHLPFLKTKSSIILAHSLLIYNMSLPNDLGVVLVTGGCGYLGSHIVKLLSTTTTSEIHVISRNPKTNILPNVTYHEGDITDHQHVTDILAEIKPKVIIHTVSPRHTDSARILRKTNIEGTRVLLECATKNQSVRAFVYTSSDSTLVNTPQEPGVRLTEDVAKLFTENSKEANTYSKTKAVADAAVLAANDPPNLYTATLRIPSLYGKESLSTGVLLNAIKKNQHKMQVGDNKRKFGFVFIESAAMAHILAAKALVREANIDSKSYDGNNAQKSSSGKVNGEAFFISDAASMPYFNFARKIVAMAGHPVAENEVKSMSYKLVLGFTILSEWLSWAFTFGTITPSFRQGEIEYLGLGTDWSIEKAQERLGYEPVKDQDEVLREVVAFEAKRLGIK</sequence>
<dbReference type="GO" id="GO:0016616">
    <property type="term" value="F:oxidoreductase activity, acting on the CH-OH group of donors, NAD or NADP as acceptor"/>
    <property type="evidence" value="ECO:0007669"/>
    <property type="project" value="InterPro"/>
</dbReference>
<evidence type="ECO:0000259" key="3">
    <source>
        <dbReference type="Pfam" id="PF01073"/>
    </source>
</evidence>
<evidence type="ECO:0000256" key="2">
    <source>
        <dbReference type="ARBA" id="ARBA00023002"/>
    </source>
</evidence>
<dbReference type="PANTHER" id="PTHR43245:SF51">
    <property type="entry name" value="SHORT CHAIN DEHYDROGENASE_REDUCTASE FAMILY 42E, MEMBER 2"/>
    <property type="match status" value="1"/>
</dbReference>
<dbReference type="SUPFAM" id="SSF51735">
    <property type="entry name" value="NAD(P)-binding Rossmann-fold domains"/>
    <property type="match status" value="1"/>
</dbReference>
<dbReference type="EMBL" id="PQXN01000172">
    <property type="protein sequence ID" value="TGO50946.1"/>
    <property type="molecule type" value="Genomic_DNA"/>
</dbReference>
<accession>A0A4Z1HPC2</accession>
<proteinExistence type="inferred from homology"/>
<dbReference type="InterPro" id="IPR050177">
    <property type="entry name" value="Lipid_A_modif_metabolic_enz"/>
</dbReference>
<comment type="caution">
    <text evidence="4">The sequence shown here is derived from an EMBL/GenBank/DDBJ whole genome shotgun (WGS) entry which is preliminary data.</text>
</comment>
<evidence type="ECO:0000256" key="1">
    <source>
        <dbReference type="ARBA" id="ARBA00009219"/>
    </source>
</evidence>
<dbReference type="Gene3D" id="3.40.50.720">
    <property type="entry name" value="NAD(P)-binding Rossmann-like Domain"/>
    <property type="match status" value="1"/>
</dbReference>
<reference evidence="4 5" key="1">
    <citation type="submission" date="2017-12" db="EMBL/GenBank/DDBJ databases">
        <title>Comparative genomics of Botrytis spp.</title>
        <authorList>
            <person name="Valero-Jimenez C.A."/>
            <person name="Tapia P."/>
            <person name="Veloso J."/>
            <person name="Silva-Moreno E."/>
            <person name="Staats M."/>
            <person name="Valdes J.H."/>
            <person name="Van Kan J.A.L."/>
        </authorList>
    </citation>
    <scope>NUCLEOTIDE SEQUENCE [LARGE SCALE GENOMIC DNA]</scope>
    <source>
        <strain evidence="4 5">MUCL11595</strain>
    </source>
</reference>
<dbReference type="OrthoDB" id="10058185at2759"/>
<gene>
    <name evidence="4" type="ORF">BCON_0172g00020</name>
</gene>
<evidence type="ECO:0000313" key="4">
    <source>
        <dbReference type="EMBL" id="TGO50946.1"/>
    </source>
</evidence>
<dbReference type="Pfam" id="PF01073">
    <property type="entry name" value="3Beta_HSD"/>
    <property type="match status" value="1"/>
</dbReference>
<keyword evidence="5" id="KW-1185">Reference proteome</keyword>
<organism evidence="4 5">
    <name type="scientific">Botryotinia convoluta</name>
    <dbReference type="NCBI Taxonomy" id="54673"/>
    <lineage>
        <taxon>Eukaryota</taxon>
        <taxon>Fungi</taxon>
        <taxon>Dikarya</taxon>
        <taxon>Ascomycota</taxon>
        <taxon>Pezizomycotina</taxon>
        <taxon>Leotiomycetes</taxon>
        <taxon>Helotiales</taxon>
        <taxon>Sclerotiniaceae</taxon>
        <taxon>Botryotinia</taxon>
    </lineage>
</organism>
<protein>
    <recommendedName>
        <fullName evidence="3">3-beta hydroxysteroid dehydrogenase/isomerase domain-containing protein</fullName>
    </recommendedName>
</protein>
<dbReference type="GO" id="GO:0006694">
    <property type="term" value="P:steroid biosynthetic process"/>
    <property type="evidence" value="ECO:0007669"/>
    <property type="project" value="InterPro"/>
</dbReference>
<evidence type="ECO:0000313" key="5">
    <source>
        <dbReference type="Proteomes" id="UP000297527"/>
    </source>
</evidence>
<comment type="similarity">
    <text evidence="1">Belongs to the 3-beta-HSD family.</text>
</comment>